<feature type="domain" description="Luciferase-like" evidence="2">
    <location>
        <begin position="11"/>
        <end position="74"/>
    </location>
</feature>
<sequence length="89" mass="9641">MINPWLDLPGHSPKAWAILVAAAQATRQIPLMPYMTCPTMRYHPTVVAQLAVTVQLLSHGRLPLGSDSGEDLNEQGIRVIAVLVWADAG</sequence>
<dbReference type="Pfam" id="PF00296">
    <property type="entry name" value="Bac_luciferase"/>
    <property type="match status" value="1"/>
</dbReference>
<dbReference type="SUPFAM" id="SSF51679">
    <property type="entry name" value="Bacterial luciferase-like"/>
    <property type="match status" value="1"/>
</dbReference>
<keyword evidence="4" id="KW-1185">Reference proteome</keyword>
<name>A0ABP5RUF8_9ACTN</name>
<dbReference type="PANTHER" id="PTHR43244:SF1">
    <property type="entry name" value="5,10-METHYLENETETRAHYDROMETHANOPTERIN REDUCTASE"/>
    <property type="match status" value="1"/>
</dbReference>
<evidence type="ECO:0000259" key="2">
    <source>
        <dbReference type="Pfam" id="PF00296"/>
    </source>
</evidence>
<keyword evidence="1" id="KW-0560">Oxidoreductase</keyword>
<evidence type="ECO:0000256" key="1">
    <source>
        <dbReference type="ARBA" id="ARBA00023002"/>
    </source>
</evidence>
<dbReference type="InterPro" id="IPR036661">
    <property type="entry name" value="Luciferase-like_sf"/>
</dbReference>
<gene>
    <name evidence="3" type="ORF">GCM10010430_71950</name>
</gene>
<protein>
    <recommendedName>
        <fullName evidence="2">Luciferase-like domain-containing protein</fullName>
    </recommendedName>
</protein>
<dbReference type="InterPro" id="IPR011251">
    <property type="entry name" value="Luciferase-like_dom"/>
</dbReference>
<dbReference type="EMBL" id="BAAATR010000052">
    <property type="protein sequence ID" value="GAA2275644.1"/>
    <property type="molecule type" value="Genomic_DNA"/>
</dbReference>
<dbReference type="PANTHER" id="PTHR43244">
    <property type="match status" value="1"/>
</dbReference>
<comment type="caution">
    <text evidence="3">The sequence shown here is derived from an EMBL/GenBank/DDBJ whole genome shotgun (WGS) entry which is preliminary data.</text>
</comment>
<accession>A0ABP5RUF8</accession>
<evidence type="ECO:0000313" key="3">
    <source>
        <dbReference type="EMBL" id="GAA2275644.1"/>
    </source>
</evidence>
<proteinExistence type="predicted"/>
<dbReference type="InterPro" id="IPR050564">
    <property type="entry name" value="F420-G6PD/mer"/>
</dbReference>
<reference evidence="4" key="1">
    <citation type="journal article" date="2019" name="Int. J. Syst. Evol. Microbiol.">
        <title>The Global Catalogue of Microorganisms (GCM) 10K type strain sequencing project: providing services to taxonomists for standard genome sequencing and annotation.</title>
        <authorList>
            <consortium name="The Broad Institute Genomics Platform"/>
            <consortium name="The Broad Institute Genome Sequencing Center for Infectious Disease"/>
            <person name="Wu L."/>
            <person name="Ma J."/>
        </authorList>
    </citation>
    <scope>NUCLEOTIDE SEQUENCE [LARGE SCALE GENOMIC DNA]</scope>
    <source>
        <strain evidence="4">JCM 7356</strain>
    </source>
</reference>
<dbReference type="Gene3D" id="3.20.20.30">
    <property type="entry name" value="Luciferase-like domain"/>
    <property type="match status" value="1"/>
</dbReference>
<evidence type="ECO:0000313" key="4">
    <source>
        <dbReference type="Proteomes" id="UP001500305"/>
    </source>
</evidence>
<organism evidence="3 4">
    <name type="scientific">Kitasatospora cystarginea</name>
    <dbReference type="NCBI Taxonomy" id="58350"/>
    <lineage>
        <taxon>Bacteria</taxon>
        <taxon>Bacillati</taxon>
        <taxon>Actinomycetota</taxon>
        <taxon>Actinomycetes</taxon>
        <taxon>Kitasatosporales</taxon>
        <taxon>Streptomycetaceae</taxon>
        <taxon>Kitasatospora</taxon>
    </lineage>
</organism>
<dbReference type="Proteomes" id="UP001500305">
    <property type="component" value="Unassembled WGS sequence"/>
</dbReference>